<dbReference type="SUPFAM" id="SSF52317">
    <property type="entry name" value="Class I glutamine amidotransferase-like"/>
    <property type="match status" value="1"/>
</dbReference>
<organism evidence="1 2">
    <name type="scientific">Lacticaseibacillus jixianensis</name>
    <dbReference type="NCBI Taxonomy" id="2486012"/>
    <lineage>
        <taxon>Bacteria</taxon>
        <taxon>Bacillati</taxon>
        <taxon>Bacillota</taxon>
        <taxon>Bacilli</taxon>
        <taxon>Lactobacillales</taxon>
        <taxon>Lactobacillaceae</taxon>
        <taxon>Lacticaseibacillus</taxon>
    </lineage>
</organism>
<keyword evidence="2" id="KW-1185">Reference proteome</keyword>
<dbReference type="PROSITE" id="PS51273">
    <property type="entry name" value="GATASE_TYPE_1"/>
    <property type="match status" value="1"/>
</dbReference>
<name>A0ABW4B630_9LACO</name>
<dbReference type="CDD" id="cd01745">
    <property type="entry name" value="GATase1_2"/>
    <property type="match status" value="1"/>
</dbReference>
<comment type="caution">
    <text evidence="1">The sequence shown here is derived from an EMBL/GenBank/DDBJ whole genome shotgun (WGS) entry which is preliminary data.</text>
</comment>
<evidence type="ECO:0000313" key="1">
    <source>
        <dbReference type="EMBL" id="MFD1392344.1"/>
    </source>
</evidence>
<sequence length="258" mass="27930">MRPVIALVADVIADPSVHTTPNTVDISPTMFKDTILEAGGLPITIPYPTDPRLIPETIQAYLPLFDGLILPGGPDVDPTRYGEEPLPALQATNPPLDAFELSLIKATYAAGKPMFGLCRGSHMLNVAFGGTLYQDLASQNPAALRHLQATSGEYPTHHVSLMPKSRLAQLIGDTAYVNSRHHQASRTLGAGLRLAAKAYDGTIEAFKSEDNDLVLGIQWHPENLWQDAPVQLTIYRDFIQRAAAHRQPMGLAAASPAR</sequence>
<dbReference type="EMBL" id="JBHTMO010000003">
    <property type="protein sequence ID" value="MFD1392344.1"/>
    <property type="molecule type" value="Genomic_DNA"/>
</dbReference>
<dbReference type="InterPro" id="IPR044668">
    <property type="entry name" value="PuuD-like"/>
</dbReference>
<keyword evidence="1" id="KW-0378">Hydrolase</keyword>
<dbReference type="Proteomes" id="UP001597249">
    <property type="component" value="Unassembled WGS sequence"/>
</dbReference>
<dbReference type="InterPro" id="IPR011697">
    <property type="entry name" value="Peptidase_C26"/>
</dbReference>
<accession>A0ABW4B630</accession>
<dbReference type="PANTHER" id="PTHR43235:SF1">
    <property type="entry name" value="GLUTAMINE AMIDOTRANSFERASE PB2B2.05-RELATED"/>
    <property type="match status" value="1"/>
</dbReference>
<dbReference type="InterPro" id="IPR029062">
    <property type="entry name" value="Class_I_gatase-like"/>
</dbReference>
<proteinExistence type="predicted"/>
<protein>
    <submittedName>
        <fullName evidence="1">Gamma-glutamyl-gamma-aminobutyrate hydrolase family protein</fullName>
    </submittedName>
</protein>
<reference evidence="2" key="1">
    <citation type="journal article" date="2019" name="Int. J. Syst. Evol. Microbiol.">
        <title>The Global Catalogue of Microorganisms (GCM) 10K type strain sequencing project: providing services to taxonomists for standard genome sequencing and annotation.</title>
        <authorList>
            <consortium name="The Broad Institute Genomics Platform"/>
            <consortium name="The Broad Institute Genome Sequencing Center for Infectious Disease"/>
            <person name="Wu L."/>
            <person name="Ma J."/>
        </authorList>
    </citation>
    <scope>NUCLEOTIDE SEQUENCE [LARGE SCALE GENOMIC DNA]</scope>
    <source>
        <strain evidence="2">CCM 8911</strain>
    </source>
</reference>
<dbReference type="GO" id="GO:0016787">
    <property type="term" value="F:hydrolase activity"/>
    <property type="evidence" value="ECO:0007669"/>
    <property type="project" value="UniProtKB-KW"/>
</dbReference>
<dbReference type="PANTHER" id="PTHR43235">
    <property type="entry name" value="GLUTAMINE AMIDOTRANSFERASE PB2B2.05-RELATED"/>
    <property type="match status" value="1"/>
</dbReference>
<dbReference type="Gene3D" id="3.40.50.880">
    <property type="match status" value="1"/>
</dbReference>
<evidence type="ECO:0000313" key="2">
    <source>
        <dbReference type="Proteomes" id="UP001597249"/>
    </source>
</evidence>
<dbReference type="Pfam" id="PF07722">
    <property type="entry name" value="Peptidase_C26"/>
    <property type="match status" value="1"/>
</dbReference>
<gene>
    <name evidence="1" type="ORF">ACFQ3L_01930</name>
</gene>
<dbReference type="RefSeq" id="WP_125585300.1">
    <property type="nucleotide sequence ID" value="NZ_JBHTMO010000003.1"/>
</dbReference>